<sequence length="205" mass="23794">MKLWGRKIFVVLVSVLTLGLYVPPTYVHTDAAENKEMAPEDHEGSFAASNGEIIPGDEPTLVPEADNENDSEEDYIHLITEQAKEQTLTKMGPRIVKKVDTDMTNEILPKIEEVVEMILEEVGEEELPYYEITEELTPGYGEKIFNLYNYKTGEELAKFHVRRDKRPGEGYWFNFHYHLNDDDFVKHHSIGEIYWEKNTPPKWMS</sequence>
<dbReference type="KEGG" id="hmn:HM131_07130"/>
<evidence type="ECO:0008006" key="4">
    <source>
        <dbReference type="Google" id="ProtNLM"/>
    </source>
</evidence>
<dbReference type="STRING" id="402384.HM131_07130"/>
<evidence type="ECO:0000313" key="3">
    <source>
        <dbReference type="Proteomes" id="UP000192527"/>
    </source>
</evidence>
<organism evidence="2 3">
    <name type="scientific">Halobacillus mangrovi</name>
    <dbReference type="NCBI Taxonomy" id="402384"/>
    <lineage>
        <taxon>Bacteria</taxon>
        <taxon>Bacillati</taxon>
        <taxon>Bacillota</taxon>
        <taxon>Bacilli</taxon>
        <taxon>Bacillales</taxon>
        <taxon>Bacillaceae</taxon>
        <taxon>Halobacillus</taxon>
    </lineage>
</organism>
<dbReference type="OrthoDB" id="2435352at2"/>
<dbReference type="InterPro" id="IPR025616">
    <property type="entry name" value="YpjP"/>
</dbReference>
<dbReference type="Proteomes" id="UP000192527">
    <property type="component" value="Chromosome"/>
</dbReference>
<reference evidence="2 3" key="1">
    <citation type="submission" date="2017-04" db="EMBL/GenBank/DDBJ databases">
        <title>The whole genome sequencing and assembly of Halobacillus mangrovi strain.</title>
        <authorList>
            <person name="Lee S.-J."/>
            <person name="Park M.-K."/>
            <person name="Kim J.-Y."/>
            <person name="Lee Y.-J."/>
            <person name="Yi H."/>
            <person name="Bahn Y.-S."/>
            <person name="Kim J.F."/>
            <person name="Lee D.-W."/>
        </authorList>
    </citation>
    <scope>NUCLEOTIDE SEQUENCE [LARGE SCALE GENOMIC DNA]</scope>
    <source>
        <strain evidence="2 3">KTB 131</strain>
    </source>
</reference>
<evidence type="ECO:0000313" key="2">
    <source>
        <dbReference type="EMBL" id="ARI76623.1"/>
    </source>
</evidence>
<gene>
    <name evidence="2" type="ORF">HM131_07130</name>
</gene>
<dbReference type="AlphaFoldDB" id="A0A1W5ZTM9"/>
<evidence type="ECO:0000256" key="1">
    <source>
        <dbReference type="SAM" id="MobiDB-lite"/>
    </source>
</evidence>
<dbReference type="Pfam" id="PF14005">
    <property type="entry name" value="YpjP"/>
    <property type="match status" value="1"/>
</dbReference>
<keyword evidence="3" id="KW-1185">Reference proteome</keyword>
<feature type="region of interest" description="Disordered" evidence="1">
    <location>
        <begin position="36"/>
        <end position="69"/>
    </location>
</feature>
<proteinExistence type="predicted"/>
<name>A0A1W5ZTM9_9BACI</name>
<dbReference type="EMBL" id="CP020772">
    <property type="protein sequence ID" value="ARI76623.1"/>
    <property type="molecule type" value="Genomic_DNA"/>
</dbReference>
<dbReference type="RefSeq" id="WP_085029101.1">
    <property type="nucleotide sequence ID" value="NZ_CP020772.1"/>
</dbReference>
<accession>A0A1W5ZTM9</accession>
<protein>
    <recommendedName>
        <fullName evidence="4">YpjP-like protein</fullName>
    </recommendedName>
</protein>